<dbReference type="InterPro" id="IPR029016">
    <property type="entry name" value="GAF-like_dom_sf"/>
</dbReference>
<evidence type="ECO:0000313" key="3">
    <source>
        <dbReference type="EMBL" id="TMQ71731.1"/>
    </source>
</evidence>
<protein>
    <submittedName>
        <fullName evidence="3">GAF domain-containing protein</fullName>
    </submittedName>
</protein>
<dbReference type="Pfam" id="PF13185">
    <property type="entry name" value="GAF_2"/>
    <property type="match status" value="1"/>
</dbReference>
<evidence type="ECO:0000313" key="4">
    <source>
        <dbReference type="Proteomes" id="UP000319836"/>
    </source>
</evidence>
<reference evidence="3 4" key="1">
    <citation type="journal article" date="2019" name="Nat. Microbiol.">
        <title>Mediterranean grassland soil C-N compound turnover is dependent on rainfall and depth, and is mediated by genomically divergent microorganisms.</title>
        <authorList>
            <person name="Diamond S."/>
            <person name="Andeer P.F."/>
            <person name="Li Z."/>
            <person name="Crits-Christoph A."/>
            <person name="Burstein D."/>
            <person name="Anantharaman K."/>
            <person name="Lane K.R."/>
            <person name="Thomas B.C."/>
            <person name="Pan C."/>
            <person name="Northen T.R."/>
            <person name="Banfield J.F."/>
        </authorList>
    </citation>
    <scope>NUCLEOTIDE SEQUENCE [LARGE SCALE GENOMIC DNA]</scope>
    <source>
        <strain evidence="3">WS_10</strain>
    </source>
</reference>
<dbReference type="AlphaFoldDB" id="A0A538U775"/>
<feature type="coiled-coil region" evidence="1">
    <location>
        <begin position="219"/>
        <end position="288"/>
    </location>
</feature>
<evidence type="ECO:0000259" key="2">
    <source>
        <dbReference type="SMART" id="SM00065"/>
    </source>
</evidence>
<name>A0A538U775_UNCEI</name>
<dbReference type="EMBL" id="VBPA01000105">
    <property type="protein sequence ID" value="TMQ71731.1"/>
    <property type="molecule type" value="Genomic_DNA"/>
</dbReference>
<accession>A0A538U775</accession>
<gene>
    <name evidence="3" type="ORF">E6K80_04670</name>
</gene>
<feature type="domain" description="GAF" evidence="2">
    <location>
        <begin position="304"/>
        <end position="451"/>
    </location>
</feature>
<comment type="caution">
    <text evidence="3">The sequence shown here is derived from an EMBL/GenBank/DDBJ whole genome shotgun (WGS) entry which is preliminary data.</text>
</comment>
<dbReference type="Gene3D" id="3.30.450.40">
    <property type="match status" value="1"/>
</dbReference>
<proteinExistence type="predicted"/>
<dbReference type="Proteomes" id="UP000319836">
    <property type="component" value="Unassembled WGS sequence"/>
</dbReference>
<sequence>MPTSKFDLRDISQRLAASQDTEAVVFEFLGYLQGARPDWRPSLSFYEVSRDALVNVYTRHESNLVRRDVLVSVDHLPPRLVRKFFHSSAFSNVPQKRSLLSNLFRTSPFFEPDPHEAGAIQSLCYNPSWNACVCLPLADQEDLLALLILISERKGAFGGPAVDEVVPVKNMAALALAQRLYRSARKAGTPDQTPHAAASEFQDKIRALHVETSDLAEQNRLKTGRLESLQRELEALDRNSSEYQQELERVKGQLFALEEQSTAAAEHLREAQSQVNVALSRVAELQRTIGFMKEVFQVLGQEYDIDDFARTMVTWFCEHFGVERCSLMLLEDSHHTLQIAAFRGLDPRVAEQVRVRLGQGIAGWVAHHRKPLLLCVKSGGNPVQHTDQDVYNSDSFISVPMVFNSRLSGVLNLSNKKDGAPFDELDLDRAVLTGSVLAMILGSRDLMRRVAA</sequence>
<dbReference type="SMART" id="SM00065">
    <property type="entry name" value="GAF"/>
    <property type="match status" value="1"/>
</dbReference>
<keyword evidence="1" id="KW-0175">Coiled coil</keyword>
<organism evidence="3 4">
    <name type="scientific">Eiseniibacteriota bacterium</name>
    <dbReference type="NCBI Taxonomy" id="2212470"/>
    <lineage>
        <taxon>Bacteria</taxon>
        <taxon>Candidatus Eiseniibacteriota</taxon>
    </lineage>
</organism>
<dbReference type="InterPro" id="IPR003018">
    <property type="entry name" value="GAF"/>
</dbReference>
<evidence type="ECO:0000256" key="1">
    <source>
        <dbReference type="SAM" id="Coils"/>
    </source>
</evidence>
<dbReference type="SUPFAM" id="SSF55781">
    <property type="entry name" value="GAF domain-like"/>
    <property type="match status" value="1"/>
</dbReference>